<evidence type="ECO:0000256" key="1">
    <source>
        <dbReference type="ARBA" id="ARBA00010641"/>
    </source>
</evidence>
<comment type="similarity">
    <text evidence="1">Belongs to the sigma-70 factor family. ECF subfamily.</text>
</comment>
<evidence type="ECO:0000313" key="9">
    <source>
        <dbReference type="Proteomes" id="UP001183176"/>
    </source>
</evidence>
<accession>A0ABU2JG06</accession>
<organism evidence="8 9">
    <name type="scientific">Jatrophihabitans lederbergiae</name>
    <dbReference type="NCBI Taxonomy" id="3075547"/>
    <lineage>
        <taxon>Bacteria</taxon>
        <taxon>Bacillati</taxon>
        <taxon>Actinomycetota</taxon>
        <taxon>Actinomycetes</taxon>
        <taxon>Jatrophihabitantales</taxon>
        <taxon>Jatrophihabitantaceae</taxon>
        <taxon>Jatrophihabitans</taxon>
    </lineage>
</organism>
<dbReference type="EMBL" id="JAVREH010000047">
    <property type="protein sequence ID" value="MDT0263676.1"/>
    <property type="molecule type" value="Genomic_DNA"/>
</dbReference>
<keyword evidence="3" id="KW-0731">Sigma factor</keyword>
<dbReference type="InterPro" id="IPR036388">
    <property type="entry name" value="WH-like_DNA-bd_sf"/>
</dbReference>
<name>A0ABU2JG06_9ACTN</name>
<comment type="caution">
    <text evidence="8">The sequence shown here is derived from an EMBL/GenBank/DDBJ whole genome shotgun (WGS) entry which is preliminary data.</text>
</comment>
<keyword evidence="4" id="KW-0804">Transcription</keyword>
<sequence length="416" mass="45202">MTVEVAQHVWRVQASHVLAALLRRSGDLGACEDAVQEALLAAATQWPADGIPDNPRGWLVRVASRKLLDRQRSQAARARREQEVALQGCADAHAPSADEARGDDQDDTVHLLLLCCHPGLSPVSQVALTLRAVAGLTTAQVAAGFLVPEATMAQRVSRAKATLRRAGARFERVPAEELPARLHAVRHVLYLLFNEGYTCSSGHCAIDPNLTREAIRLTERLHRAIPEDGESTGLLALMLLTAARTPARLTTTGDLVPLAEQDRGRWDADKIHRGTALLEQTLVAGPVGPFQLQAAIAGVHAQARTWAETDWLEICILYRMLNRQAPSPTVTLNLAIAVGMAHGPSAGLGTLDPLLHDASQQRNHRLHAARAHLLEMAGDPRSAVAAYREAARLTHSIPEQRYLNQRLTSLDEETDD</sequence>
<dbReference type="Pfam" id="PF08281">
    <property type="entry name" value="Sigma70_r4_2"/>
    <property type="match status" value="1"/>
</dbReference>
<dbReference type="PANTHER" id="PTHR47756">
    <property type="entry name" value="BLL6612 PROTEIN-RELATED"/>
    <property type="match status" value="1"/>
</dbReference>
<dbReference type="Gene3D" id="1.10.10.10">
    <property type="entry name" value="Winged helix-like DNA-binding domain superfamily/Winged helix DNA-binding domain"/>
    <property type="match status" value="1"/>
</dbReference>
<evidence type="ECO:0000256" key="4">
    <source>
        <dbReference type="ARBA" id="ARBA00023163"/>
    </source>
</evidence>
<reference evidence="9" key="1">
    <citation type="submission" date="2023-07" db="EMBL/GenBank/DDBJ databases">
        <title>30 novel species of actinomycetes from the DSMZ collection.</title>
        <authorList>
            <person name="Nouioui I."/>
        </authorList>
    </citation>
    <scope>NUCLEOTIDE SEQUENCE [LARGE SCALE GENOMIC DNA]</scope>
    <source>
        <strain evidence="9">DSM 44399</strain>
    </source>
</reference>
<dbReference type="RefSeq" id="WP_311424822.1">
    <property type="nucleotide sequence ID" value="NZ_JAVREH010000047.1"/>
</dbReference>
<dbReference type="Pfam" id="PF04542">
    <property type="entry name" value="Sigma70_r2"/>
    <property type="match status" value="1"/>
</dbReference>
<evidence type="ECO:0000313" key="8">
    <source>
        <dbReference type="EMBL" id="MDT0263676.1"/>
    </source>
</evidence>
<evidence type="ECO:0000259" key="6">
    <source>
        <dbReference type="Pfam" id="PF08281"/>
    </source>
</evidence>
<evidence type="ECO:0000259" key="7">
    <source>
        <dbReference type="Pfam" id="PF20239"/>
    </source>
</evidence>
<protein>
    <submittedName>
        <fullName evidence="8">DUF6596 domain-containing protein</fullName>
    </submittedName>
</protein>
<evidence type="ECO:0000256" key="3">
    <source>
        <dbReference type="ARBA" id="ARBA00023082"/>
    </source>
</evidence>
<dbReference type="InterPro" id="IPR013249">
    <property type="entry name" value="RNA_pol_sigma70_r4_t2"/>
</dbReference>
<keyword evidence="9" id="KW-1185">Reference proteome</keyword>
<dbReference type="InterPro" id="IPR013324">
    <property type="entry name" value="RNA_pol_sigma_r3/r4-like"/>
</dbReference>
<dbReference type="Gene3D" id="1.10.1740.10">
    <property type="match status" value="1"/>
</dbReference>
<proteinExistence type="inferred from homology"/>
<feature type="domain" description="RNA polymerase sigma-70 region 2" evidence="5">
    <location>
        <begin position="16"/>
        <end position="75"/>
    </location>
</feature>
<dbReference type="InterPro" id="IPR013325">
    <property type="entry name" value="RNA_pol_sigma_r2"/>
</dbReference>
<feature type="domain" description="RNA polymerase sigma factor 70 region 4 type 2" evidence="6">
    <location>
        <begin position="111"/>
        <end position="163"/>
    </location>
</feature>
<dbReference type="Pfam" id="PF20239">
    <property type="entry name" value="DUF6596"/>
    <property type="match status" value="1"/>
</dbReference>
<dbReference type="InterPro" id="IPR046531">
    <property type="entry name" value="DUF6596"/>
</dbReference>
<dbReference type="SUPFAM" id="SSF88659">
    <property type="entry name" value="Sigma3 and sigma4 domains of RNA polymerase sigma factors"/>
    <property type="match status" value="1"/>
</dbReference>
<dbReference type="InterPro" id="IPR007627">
    <property type="entry name" value="RNA_pol_sigma70_r2"/>
</dbReference>
<dbReference type="PANTHER" id="PTHR47756:SF2">
    <property type="entry name" value="BLL6612 PROTEIN"/>
    <property type="match status" value="1"/>
</dbReference>
<dbReference type="SUPFAM" id="SSF88946">
    <property type="entry name" value="Sigma2 domain of RNA polymerase sigma factors"/>
    <property type="match status" value="1"/>
</dbReference>
<keyword evidence="2" id="KW-0805">Transcription regulation</keyword>
<evidence type="ECO:0000259" key="5">
    <source>
        <dbReference type="Pfam" id="PF04542"/>
    </source>
</evidence>
<dbReference type="Proteomes" id="UP001183176">
    <property type="component" value="Unassembled WGS sequence"/>
</dbReference>
<gene>
    <name evidence="8" type="ORF">RM423_20080</name>
</gene>
<evidence type="ECO:0000256" key="2">
    <source>
        <dbReference type="ARBA" id="ARBA00023015"/>
    </source>
</evidence>
<feature type="domain" description="DUF6596" evidence="7">
    <location>
        <begin position="181"/>
        <end position="281"/>
    </location>
</feature>